<comment type="subunit">
    <text evidence="12">Part of an enzyme complex containing four subunits: a flavoprotein, an iron-sulfur protein, plus two membrane-anchoring proteins, SdhC and SdhD. The complex can form homotrimers.</text>
</comment>
<keyword evidence="10" id="KW-0408">Iron</keyword>
<evidence type="ECO:0000256" key="7">
    <source>
        <dbReference type="ARBA" id="ARBA00022692"/>
    </source>
</evidence>
<evidence type="ECO:0000256" key="6">
    <source>
        <dbReference type="ARBA" id="ARBA00022617"/>
    </source>
</evidence>
<protein>
    <recommendedName>
        <fullName evidence="5">Succinate dehydrogenase cytochrome b556 subunit</fullName>
    </recommendedName>
</protein>
<evidence type="ECO:0000256" key="3">
    <source>
        <dbReference type="ARBA" id="ARBA00004141"/>
    </source>
</evidence>
<dbReference type="PANTHER" id="PTHR10978:SF5">
    <property type="entry name" value="SUCCINATE DEHYDROGENASE CYTOCHROME B560 SUBUNIT, MITOCHONDRIAL"/>
    <property type="match status" value="1"/>
</dbReference>
<dbReference type="Proteomes" id="UP001201844">
    <property type="component" value="Unassembled WGS sequence"/>
</dbReference>
<dbReference type="NCBIfam" id="TIGR02970">
    <property type="entry name" value="succ_dehyd_cytB"/>
    <property type="match status" value="1"/>
</dbReference>
<dbReference type="RefSeq" id="WP_241601072.1">
    <property type="nucleotide sequence ID" value="NZ_JAKVIN010000004.1"/>
</dbReference>
<evidence type="ECO:0000256" key="5">
    <source>
        <dbReference type="ARBA" id="ARBA00020076"/>
    </source>
</evidence>
<dbReference type="EMBL" id="JAKVIN010000004">
    <property type="protein sequence ID" value="MCJ8149809.1"/>
    <property type="molecule type" value="Genomic_DNA"/>
</dbReference>
<evidence type="ECO:0000256" key="4">
    <source>
        <dbReference type="ARBA" id="ARBA00007244"/>
    </source>
</evidence>
<evidence type="ECO:0000256" key="1">
    <source>
        <dbReference type="ARBA" id="ARBA00001971"/>
    </source>
</evidence>
<feature type="transmembrane region" description="Helical" evidence="13">
    <location>
        <begin position="60"/>
        <end position="86"/>
    </location>
</feature>
<evidence type="ECO:0000256" key="12">
    <source>
        <dbReference type="ARBA" id="ARBA00025912"/>
    </source>
</evidence>
<dbReference type="InterPro" id="IPR034804">
    <property type="entry name" value="SQR/QFR_C/D"/>
</dbReference>
<dbReference type="PANTHER" id="PTHR10978">
    <property type="entry name" value="SUCCINATE DEHYDROGENASE CYTOCHROME B560 SUBUNIT"/>
    <property type="match status" value="1"/>
</dbReference>
<keyword evidence="6" id="KW-0349">Heme</keyword>
<dbReference type="Pfam" id="PF01127">
    <property type="entry name" value="Sdh_cyt"/>
    <property type="match status" value="1"/>
</dbReference>
<evidence type="ECO:0000313" key="15">
    <source>
        <dbReference type="Proteomes" id="UP001201844"/>
    </source>
</evidence>
<feature type="transmembrane region" description="Helical" evidence="13">
    <location>
        <begin position="107"/>
        <end position="129"/>
    </location>
</feature>
<keyword evidence="9 13" id="KW-1133">Transmembrane helix</keyword>
<evidence type="ECO:0000256" key="8">
    <source>
        <dbReference type="ARBA" id="ARBA00022723"/>
    </source>
</evidence>
<evidence type="ECO:0000256" key="2">
    <source>
        <dbReference type="ARBA" id="ARBA00004050"/>
    </source>
</evidence>
<dbReference type="PROSITE" id="PS01001">
    <property type="entry name" value="SDH_CYT_2"/>
    <property type="match status" value="1"/>
</dbReference>
<dbReference type="PIRSF" id="PIRSF000178">
    <property type="entry name" value="SDH_cyt_b560"/>
    <property type="match status" value="1"/>
</dbReference>
<comment type="function">
    <text evidence="2">Membrane-anchoring subunit of succinate dehydrogenase (SDH).</text>
</comment>
<dbReference type="PROSITE" id="PS01000">
    <property type="entry name" value="SDH_CYT_1"/>
    <property type="match status" value="1"/>
</dbReference>
<reference evidence="14 15" key="1">
    <citation type="submission" date="2022-02" db="EMBL/GenBank/DDBJ databases">
        <title>Shinella B3.7 sp. nov., isolated from Sediment (Zhairuo Island).</title>
        <authorList>
            <person name="Chen G."/>
        </authorList>
    </citation>
    <scope>NUCLEOTIDE SEQUENCE [LARGE SCALE GENOMIC DNA]</scope>
    <source>
        <strain evidence="14 15">B3.7</strain>
    </source>
</reference>
<dbReference type="CDD" id="cd03499">
    <property type="entry name" value="SQR_TypeC_SdhC"/>
    <property type="match status" value="1"/>
</dbReference>
<proteinExistence type="inferred from homology"/>
<dbReference type="InterPro" id="IPR014314">
    <property type="entry name" value="Succ_DH_cytb556"/>
</dbReference>
<dbReference type="Gene3D" id="1.20.1300.10">
    <property type="entry name" value="Fumarate reductase/succinate dehydrogenase, transmembrane subunit"/>
    <property type="match status" value="1"/>
</dbReference>
<accession>A0ABT0CMH3</accession>
<comment type="caution">
    <text evidence="14">The sequence shown here is derived from an EMBL/GenBank/DDBJ whole genome shotgun (WGS) entry which is preliminary data.</text>
</comment>
<keyword evidence="8" id="KW-0479">Metal-binding</keyword>
<sequence>MANVTRSRPLSPHLQVYKPIPTMVMSIVHRITGAALYFGTVLVAWWLIAAASGEAYFNWVNWFFGTLIGRLVLFGYTWALVHHMLGGLRHFMWDMGRGYEKHFNTKLAIATPIASVALTVLIWVVGYLAR</sequence>
<keyword evidence="11 13" id="KW-0472">Membrane</keyword>
<gene>
    <name evidence="14" type="primary">sdhC</name>
    <name evidence="14" type="ORF">MKI86_11730</name>
</gene>
<keyword evidence="7 13" id="KW-0812">Transmembrane</keyword>
<dbReference type="InterPro" id="IPR018495">
    <property type="entry name" value="Succ_DH_cyt_bsu_CS"/>
</dbReference>
<feature type="transmembrane region" description="Helical" evidence="13">
    <location>
        <begin position="27"/>
        <end position="48"/>
    </location>
</feature>
<evidence type="ECO:0000256" key="11">
    <source>
        <dbReference type="ARBA" id="ARBA00023136"/>
    </source>
</evidence>
<comment type="cofactor">
    <cofactor evidence="1">
        <name>heme</name>
        <dbReference type="ChEBI" id="CHEBI:30413"/>
    </cofactor>
</comment>
<evidence type="ECO:0000313" key="14">
    <source>
        <dbReference type="EMBL" id="MCJ8149809.1"/>
    </source>
</evidence>
<dbReference type="SUPFAM" id="SSF81343">
    <property type="entry name" value="Fumarate reductase respiratory complex transmembrane subunits"/>
    <property type="match status" value="1"/>
</dbReference>
<dbReference type="InterPro" id="IPR000701">
    <property type="entry name" value="SuccDH_FuR_B_TM-su"/>
</dbReference>
<evidence type="ECO:0000256" key="9">
    <source>
        <dbReference type="ARBA" id="ARBA00022989"/>
    </source>
</evidence>
<name>A0ABT0CMH3_9HYPH</name>
<evidence type="ECO:0000256" key="10">
    <source>
        <dbReference type="ARBA" id="ARBA00023004"/>
    </source>
</evidence>
<comment type="subcellular location">
    <subcellularLocation>
        <location evidence="3">Membrane</location>
        <topology evidence="3">Multi-pass membrane protein</topology>
    </subcellularLocation>
</comment>
<comment type="similarity">
    <text evidence="4">Belongs to the cytochrome b560 family.</text>
</comment>
<evidence type="ECO:0000256" key="13">
    <source>
        <dbReference type="SAM" id="Phobius"/>
    </source>
</evidence>
<organism evidence="14 15">
    <name type="scientific">Shinella sedimenti</name>
    <dbReference type="NCBI Taxonomy" id="2919913"/>
    <lineage>
        <taxon>Bacteria</taxon>
        <taxon>Pseudomonadati</taxon>
        <taxon>Pseudomonadota</taxon>
        <taxon>Alphaproteobacteria</taxon>
        <taxon>Hyphomicrobiales</taxon>
        <taxon>Rhizobiaceae</taxon>
        <taxon>Shinella</taxon>
    </lineage>
</organism>
<keyword evidence="15" id="KW-1185">Reference proteome</keyword>